<feature type="transmembrane region" description="Helical" evidence="15">
    <location>
        <begin position="97"/>
        <end position="117"/>
    </location>
</feature>
<keyword evidence="12 14" id="KW-0472">Membrane</keyword>
<dbReference type="GO" id="GO:0006782">
    <property type="term" value="P:protoporphyrinogen IX biosynthetic process"/>
    <property type="evidence" value="ECO:0007669"/>
    <property type="project" value="UniProtKB-UniRule"/>
</dbReference>
<evidence type="ECO:0000256" key="14">
    <source>
        <dbReference type="PIRNR" id="PIRNR004638"/>
    </source>
</evidence>
<keyword evidence="11 14" id="KW-0408">Iron</keyword>
<name>A0AAD2IYE7_ACHAE</name>
<dbReference type="Proteomes" id="UP000044098">
    <property type="component" value="Unassembled WGS sequence"/>
</dbReference>
<feature type="transmembrane region" description="Helical" evidence="15">
    <location>
        <begin position="70"/>
        <end position="91"/>
    </location>
</feature>
<comment type="caution">
    <text evidence="16">The sequence shown here is derived from an EMBL/GenBank/DDBJ whole genome shotgun (WGS) entry which is preliminary data.</text>
</comment>
<accession>A0AAD2IYE7</accession>
<evidence type="ECO:0000256" key="11">
    <source>
        <dbReference type="ARBA" id="ARBA00023004"/>
    </source>
</evidence>
<evidence type="ECO:0000256" key="2">
    <source>
        <dbReference type="ARBA" id="ARBA00005073"/>
    </source>
</evidence>
<dbReference type="AlphaFoldDB" id="A0AAD2IYE7"/>
<dbReference type="InterPro" id="IPR005265">
    <property type="entry name" value="HemJ-like"/>
</dbReference>
<reference evidence="16 17" key="1">
    <citation type="submission" date="2015-09" db="EMBL/GenBank/DDBJ databases">
        <authorList>
            <consortium name="Pathogen Informatics"/>
        </authorList>
    </citation>
    <scope>NUCLEOTIDE SEQUENCE [LARGE SCALE GENOMIC DNA]</scope>
    <source>
        <strain evidence="16 17">2789STDY5608625</strain>
    </source>
</reference>
<keyword evidence="5 14" id="KW-1003">Cell membrane</keyword>
<evidence type="ECO:0000256" key="3">
    <source>
        <dbReference type="ARBA" id="ARBA00006501"/>
    </source>
</evidence>
<evidence type="ECO:0000256" key="8">
    <source>
        <dbReference type="ARBA" id="ARBA00022723"/>
    </source>
</evidence>
<evidence type="ECO:0000313" key="16">
    <source>
        <dbReference type="EMBL" id="CUI91273.1"/>
    </source>
</evidence>
<dbReference type="EC" id="1.3.99.-" evidence="14"/>
<proteinExistence type="inferred from homology"/>
<comment type="subcellular location">
    <subcellularLocation>
        <location evidence="1">Cell membrane</location>
        <topology evidence="1">Multi-pass membrane protein</topology>
    </subcellularLocation>
</comment>
<dbReference type="GO" id="GO:0046872">
    <property type="term" value="F:metal ion binding"/>
    <property type="evidence" value="ECO:0007669"/>
    <property type="project" value="UniProtKB-UniRule"/>
</dbReference>
<comment type="pathway">
    <text evidence="2 14">Porphyrin-containing compound metabolism; protoporphyrin-IX biosynthesis; protoporphyrin-IX from protoporphyrinogen-IX: step 1/1.</text>
</comment>
<evidence type="ECO:0000256" key="1">
    <source>
        <dbReference type="ARBA" id="ARBA00004651"/>
    </source>
</evidence>
<dbReference type="PIRSF" id="PIRSF004638">
    <property type="entry name" value="UCP004638"/>
    <property type="match status" value="1"/>
</dbReference>
<organism evidence="16 17">
    <name type="scientific">Achromobacter aegrifaciens</name>
    <dbReference type="NCBI Taxonomy" id="1287736"/>
    <lineage>
        <taxon>Bacteria</taxon>
        <taxon>Pseudomonadati</taxon>
        <taxon>Pseudomonadota</taxon>
        <taxon>Betaproteobacteria</taxon>
        <taxon>Burkholderiales</taxon>
        <taxon>Alcaligenaceae</taxon>
        <taxon>Achromobacter</taxon>
    </lineage>
</organism>
<keyword evidence="9 15" id="KW-1133">Transmembrane helix</keyword>
<gene>
    <name evidence="16" type="ORF">ERS370000_02034</name>
</gene>
<sequence length="159" mass="17477">MRRADSRRGPHPAIIAGIMTYQLLKMLHVAAVVAWLGGSLFVSLFLLSSQPQDSEEAPKERKMLGALRRWTLYVTTPAMVLTWLVGLHLAMTFGWFAMTWIWVKVGFALALSALLGIQSAALRRMANGSAKRPPLVDLYAPFTVIASAAIVTLVVVKPF</sequence>
<evidence type="ECO:0000256" key="9">
    <source>
        <dbReference type="ARBA" id="ARBA00022989"/>
    </source>
</evidence>
<dbReference type="EMBL" id="CYTK01000003">
    <property type="protein sequence ID" value="CUI91273.1"/>
    <property type="molecule type" value="Genomic_DNA"/>
</dbReference>
<dbReference type="GO" id="GO:0070818">
    <property type="term" value="F:protoporphyrinogen oxidase activity"/>
    <property type="evidence" value="ECO:0007669"/>
    <property type="project" value="UniProtKB-UniRule"/>
</dbReference>
<evidence type="ECO:0000313" key="17">
    <source>
        <dbReference type="Proteomes" id="UP000044098"/>
    </source>
</evidence>
<dbReference type="Pfam" id="PF03653">
    <property type="entry name" value="UPF0093"/>
    <property type="match status" value="1"/>
</dbReference>
<comment type="similarity">
    <text evidence="3 14">Belongs to the HemJ family.</text>
</comment>
<evidence type="ECO:0000256" key="10">
    <source>
        <dbReference type="ARBA" id="ARBA00023002"/>
    </source>
</evidence>
<dbReference type="GO" id="GO:0005886">
    <property type="term" value="C:plasma membrane"/>
    <property type="evidence" value="ECO:0007669"/>
    <property type="project" value="UniProtKB-SubCell"/>
</dbReference>
<keyword evidence="7 15" id="KW-0812">Transmembrane</keyword>
<evidence type="ECO:0000256" key="6">
    <source>
        <dbReference type="ARBA" id="ARBA00022617"/>
    </source>
</evidence>
<keyword evidence="6 14" id="KW-0349">Heme</keyword>
<comment type="cofactor">
    <cofactor evidence="14">
        <name>heme b</name>
        <dbReference type="ChEBI" id="CHEBI:60344"/>
    </cofactor>
    <text evidence="14">Binds 1 heme b (iron(II)-protoporphyrin IX) group per subunit.</text>
</comment>
<protein>
    <recommendedName>
        <fullName evidence="4 14">Protoporphyrinogen IX oxidase</fullName>
        <ecNumber evidence="14">1.3.99.-</ecNumber>
    </recommendedName>
</protein>
<evidence type="ECO:0000256" key="4">
    <source>
        <dbReference type="ARBA" id="ARBA00017504"/>
    </source>
</evidence>
<evidence type="ECO:0000256" key="13">
    <source>
        <dbReference type="ARBA" id="ARBA00048390"/>
    </source>
</evidence>
<evidence type="ECO:0000256" key="5">
    <source>
        <dbReference type="ARBA" id="ARBA00022475"/>
    </source>
</evidence>
<dbReference type="PANTHER" id="PTHR40255:SF1">
    <property type="entry name" value="PROTOPORPHYRINOGEN IX OXIDASE"/>
    <property type="match status" value="1"/>
</dbReference>
<dbReference type="PANTHER" id="PTHR40255">
    <property type="entry name" value="UPF0093 MEMBRANE PROTEIN SLR1790"/>
    <property type="match status" value="1"/>
</dbReference>
<evidence type="ECO:0000256" key="15">
    <source>
        <dbReference type="SAM" id="Phobius"/>
    </source>
</evidence>
<feature type="transmembrane region" description="Helical" evidence="15">
    <location>
        <begin position="138"/>
        <end position="156"/>
    </location>
</feature>
<evidence type="ECO:0000256" key="7">
    <source>
        <dbReference type="ARBA" id="ARBA00022692"/>
    </source>
</evidence>
<feature type="transmembrane region" description="Helical" evidence="15">
    <location>
        <begin position="26"/>
        <end position="49"/>
    </location>
</feature>
<keyword evidence="10" id="KW-0560">Oxidoreductase</keyword>
<keyword evidence="8 14" id="KW-0479">Metal-binding</keyword>
<comment type="catalytic activity">
    <reaction evidence="13 14">
        <text>protoporphyrinogen IX + 3 A = protoporphyrin IX + 3 AH2</text>
        <dbReference type="Rhea" id="RHEA:62000"/>
        <dbReference type="ChEBI" id="CHEBI:13193"/>
        <dbReference type="ChEBI" id="CHEBI:17499"/>
        <dbReference type="ChEBI" id="CHEBI:57306"/>
        <dbReference type="ChEBI" id="CHEBI:57307"/>
    </reaction>
</comment>
<evidence type="ECO:0000256" key="12">
    <source>
        <dbReference type="ARBA" id="ARBA00023136"/>
    </source>
</evidence>
<comment type="function">
    <text evidence="14">Catalyzes the oxidation of protoporphyrinogen IX to protoporphyrin IX.</text>
</comment>